<feature type="transmembrane region" description="Helical" evidence="1">
    <location>
        <begin position="175"/>
        <end position="198"/>
    </location>
</feature>
<dbReference type="InterPro" id="IPR019336">
    <property type="entry name" value="GPR180/TMEM145_TM"/>
</dbReference>
<accession>A0A813PJQ0</accession>
<feature type="transmembrane region" description="Helical" evidence="1">
    <location>
        <begin position="145"/>
        <end position="163"/>
    </location>
</feature>
<sequence>MIPTVVQYYHPRSASTSETCKQMMKNIEKNAYDRQCYDTGKKDFLRRIPCERDQLCPDEDAPENVISKQQFTFKIQDINQPRFWYLSLIACHLEPTSSGECEWQLMNDSYEIDYDIWIVNGNPETKIENRFEYQFSFDLHDLIEIYLACVLLYIIIPLPYVLYNIRSYHYKHPIMIAYLLFQFSFLIGNLFCLLHYLLYSYNGIGLYTFVHIGNLATIIGESILILLLMFIAKVIDTNHYQTFSNYLSLLLRCFLMLLFVYELKETTRKEKNDEKLQFFHHYGACCMVWFTYPIVLMFIMSFITELYRLKLIISVVAIINFLSILIVSYILFSPKSFLSISKTSKQCADHDYSSTNYNNNDFVKSTSSEHIKSELMNGNSALHLHSNNDEEEDDELYGPTYALLNNHNERA</sequence>
<gene>
    <name evidence="3" type="ORF">GPM918_LOCUS1128</name>
    <name evidence="4" type="ORF">SRO942_LOCUS1128</name>
</gene>
<evidence type="ECO:0000259" key="2">
    <source>
        <dbReference type="Pfam" id="PF10192"/>
    </source>
</evidence>
<keyword evidence="5" id="KW-1185">Reference proteome</keyword>
<dbReference type="PANTHER" id="PTHR23252:SF43">
    <property type="entry name" value="INTIMAL THICKNESS RELATED RECEPTOR IRP DOMAIN-CONTAINING PROTEIN"/>
    <property type="match status" value="1"/>
</dbReference>
<dbReference type="Proteomes" id="UP000681722">
    <property type="component" value="Unassembled WGS sequence"/>
</dbReference>
<dbReference type="OrthoDB" id="45670at2759"/>
<keyword evidence="1" id="KW-0472">Membrane</keyword>
<dbReference type="GO" id="GO:0019236">
    <property type="term" value="P:response to pheromone"/>
    <property type="evidence" value="ECO:0007669"/>
    <property type="project" value="InterPro"/>
</dbReference>
<evidence type="ECO:0000313" key="4">
    <source>
        <dbReference type="EMBL" id="CAF3536631.1"/>
    </source>
</evidence>
<keyword evidence="1" id="KW-1133">Transmembrane helix</keyword>
<protein>
    <recommendedName>
        <fullName evidence="2">GPR180/TMEM145 transmembrane domain-containing protein</fullName>
    </recommendedName>
</protein>
<dbReference type="AlphaFoldDB" id="A0A813PJQ0"/>
<dbReference type="EMBL" id="CAJNOQ010000100">
    <property type="protein sequence ID" value="CAF0756285.1"/>
    <property type="molecule type" value="Genomic_DNA"/>
</dbReference>
<comment type="caution">
    <text evidence="3">The sequence shown here is derived from an EMBL/GenBank/DDBJ whole genome shotgun (WGS) entry which is preliminary data.</text>
</comment>
<dbReference type="Proteomes" id="UP000663829">
    <property type="component" value="Unassembled WGS sequence"/>
</dbReference>
<feature type="transmembrane region" description="Helical" evidence="1">
    <location>
        <begin position="281"/>
        <end position="304"/>
    </location>
</feature>
<dbReference type="PANTHER" id="PTHR23252">
    <property type="entry name" value="INTIMAL THICKNESS RECEPTOR-RELATED"/>
    <property type="match status" value="1"/>
</dbReference>
<feature type="domain" description="GPR180/TMEM145 transmembrane" evidence="2">
    <location>
        <begin position="238"/>
        <end position="326"/>
    </location>
</feature>
<feature type="transmembrane region" description="Helical" evidence="1">
    <location>
        <begin position="204"/>
        <end position="231"/>
    </location>
</feature>
<dbReference type="InterPro" id="IPR047831">
    <property type="entry name" value="GPR180/TMEM145"/>
</dbReference>
<keyword evidence="1" id="KW-0812">Transmembrane</keyword>
<reference evidence="3" key="1">
    <citation type="submission" date="2021-02" db="EMBL/GenBank/DDBJ databases">
        <authorList>
            <person name="Nowell W R."/>
        </authorList>
    </citation>
    <scope>NUCLEOTIDE SEQUENCE</scope>
</reference>
<dbReference type="EMBL" id="CAJOBC010000100">
    <property type="protein sequence ID" value="CAF3536631.1"/>
    <property type="molecule type" value="Genomic_DNA"/>
</dbReference>
<evidence type="ECO:0000313" key="5">
    <source>
        <dbReference type="Proteomes" id="UP000663829"/>
    </source>
</evidence>
<feature type="transmembrane region" description="Helical" evidence="1">
    <location>
        <begin position="243"/>
        <end position="261"/>
    </location>
</feature>
<dbReference type="GO" id="GO:0007186">
    <property type="term" value="P:G protein-coupled receptor signaling pathway"/>
    <property type="evidence" value="ECO:0007669"/>
    <property type="project" value="InterPro"/>
</dbReference>
<dbReference type="Pfam" id="PF10192">
    <property type="entry name" value="GPR180-TMEM145_TM"/>
    <property type="match status" value="2"/>
</dbReference>
<feature type="domain" description="GPR180/TMEM145 transmembrane" evidence="2">
    <location>
        <begin position="151"/>
        <end position="233"/>
    </location>
</feature>
<evidence type="ECO:0000313" key="3">
    <source>
        <dbReference type="EMBL" id="CAF0756285.1"/>
    </source>
</evidence>
<proteinExistence type="predicted"/>
<evidence type="ECO:0000256" key="1">
    <source>
        <dbReference type="SAM" id="Phobius"/>
    </source>
</evidence>
<organism evidence="3 5">
    <name type="scientific">Didymodactylos carnosus</name>
    <dbReference type="NCBI Taxonomy" id="1234261"/>
    <lineage>
        <taxon>Eukaryota</taxon>
        <taxon>Metazoa</taxon>
        <taxon>Spiralia</taxon>
        <taxon>Gnathifera</taxon>
        <taxon>Rotifera</taxon>
        <taxon>Eurotatoria</taxon>
        <taxon>Bdelloidea</taxon>
        <taxon>Philodinida</taxon>
        <taxon>Philodinidae</taxon>
        <taxon>Didymodactylos</taxon>
    </lineage>
</organism>
<name>A0A813PJQ0_9BILA</name>
<feature type="transmembrane region" description="Helical" evidence="1">
    <location>
        <begin position="311"/>
        <end position="332"/>
    </location>
</feature>